<evidence type="ECO:0000256" key="11">
    <source>
        <dbReference type="ARBA" id="ARBA00022777"/>
    </source>
</evidence>
<dbReference type="CDD" id="cd13274">
    <property type="entry name" value="PH_DGK_type2"/>
    <property type="match status" value="1"/>
</dbReference>
<reference evidence="20" key="3">
    <citation type="submission" date="2015-06" db="UniProtKB">
        <authorList>
            <consortium name="EnsemblMetazoa"/>
        </authorList>
    </citation>
    <scope>IDENTIFICATION</scope>
</reference>
<dbReference type="Pfam" id="PF22944">
    <property type="entry name" value="DGKD_4H"/>
    <property type="match status" value="1"/>
</dbReference>
<name>R7TG47_CAPTE</name>
<dbReference type="InterPro" id="IPR013761">
    <property type="entry name" value="SAM/pointed_sf"/>
</dbReference>
<keyword evidence="4" id="KW-0963">Cytoplasm</keyword>
<keyword evidence="12" id="KW-0862">Zinc</keyword>
<reference evidence="19 21" key="2">
    <citation type="journal article" date="2013" name="Nature">
        <title>Insights into bilaterian evolution from three spiralian genomes.</title>
        <authorList>
            <person name="Simakov O."/>
            <person name="Marletaz F."/>
            <person name="Cho S.J."/>
            <person name="Edsinger-Gonzales E."/>
            <person name="Havlak P."/>
            <person name="Hellsten U."/>
            <person name="Kuo D.H."/>
            <person name="Larsson T."/>
            <person name="Lv J."/>
            <person name="Arendt D."/>
            <person name="Savage R."/>
            <person name="Osoegawa K."/>
            <person name="de Jong P."/>
            <person name="Grimwood J."/>
            <person name="Chapman J.A."/>
            <person name="Shapiro H."/>
            <person name="Aerts A."/>
            <person name="Otillar R.P."/>
            <person name="Terry A.Y."/>
            <person name="Boore J.L."/>
            <person name="Grigoriev I.V."/>
            <person name="Lindberg D.R."/>
            <person name="Seaver E.C."/>
            <person name="Weisblat D.A."/>
            <person name="Putnam N.H."/>
            <person name="Rokhsar D.S."/>
        </authorList>
    </citation>
    <scope>NUCLEOTIDE SEQUENCE</scope>
    <source>
        <strain evidence="19 21">I ESC-2004</strain>
    </source>
</reference>
<proteinExistence type="inferred from homology"/>
<dbReference type="InterPro" id="IPR002219">
    <property type="entry name" value="PKC_DAG/PE"/>
</dbReference>
<dbReference type="InterPro" id="IPR001660">
    <property type="entry name" value="SAM"/>
</dbReference>
<dbReference type="GO" id="GO:0007200">
    <property type="term" value="P:phospholipase C-activating G protein-coupled receptor signaling pathway"/>
    <property type="evidence" value="ECO:0007669"/>
    <property type="project" value="InterPro"/>
</dbReference>
<evidence type="ECO:0000256" key="9">
    <source>
        <dbReference type="ARBA" id="ARBA00022741"/>
    </source>
</evidence>
<dbReference type="EMBL" id="KB310004">
    <property type="protein sequence ID" value="ELT92758.1"/>
    <property type="molecule type" value="Genomic_DNA"/>
</dbReference>
<dbReference type="InterPro" id="IPR054474">
    <property type="entry name" value="DGKD_4H"/>
</dbReference>
<keyword evidence="6 14" id="KW-0808">Transferase</keyword>
<dbReference type="FunFam" id="3.40.50.10330:FF:000001">
    <property type="entry name" value="Diacylglycerol kinase"/>
    <property type="match status" value="1"/>
</dbReference>
<dbReference type="SUPFAM" id="SSF47769">
    <property type="entry name" value="SAM/Pointed domain"/>
    <property type="match status" value="1"/>
</dbReference>
<evidence type="ECO:0000256" key="2">
    <source>
        <dbReference type="ARBA" id="ARBA00004496"/>
    </source>
</evidence>
<dbReference type="InterPro" id="IPR001849">
    <property type="entry name" value="PH_domain"/>
</dbReference>
<comment type="catalytic activity">
    <reaction evidence="14">
        <text>a 1,2-diacyl-sn-glycerol + ATP = a 1,2-diacyl-sn-glycero-3-phosphate + ADP + H(+)</text>
        <dbReference type="Rhea" id="RHEA:10272"/>
        <dbReference type="ChEBI" id="CHEBI:15378"/>
        <dbReference type="ChEBI" id="CHEBI:17815"/>
        <dbReference type="ChEBI" id="CHEBI:30616"/>
        <dbReference type="ChEBI" id="CHEBI:58608"/>
        <dbReference type="ChEBI" id="CHEBI:456216"/>
        <dbReference type="EC" id="2.7.1.107"/>
    </reaction>
</comment>
<keyword evidence="21" id="KW-1185">Reference proteome</keyword>
<feature type="domain" description="Phorbol-ester/DAG-type" evidence="16">
    <location>
        <begin position="104"/>
        <end position="154"/>
    </location>
</feature>
<organism evidence="19">
    <name type="scientific">Capitella teleta</name>
    <name type="common">Polychaete worm</name>
    <dbReference type="NCBI Taxonomy" id="283909"/>
    <lineage>
        <taxon>Eukaryota</taxon>
        <taxon>Metazoa</taxon>
        <taxon>Spiralia</taxon>
        <taxon>Lophotrochozoa</taxon>
        <taxon>Annelida</taxon>
        <taxon>Polychaeta</taxon>
        <taxon>Sedentaria</taxon>
        <taxon>Scolecida</taxon>
        <taxon>Capitellidae</taxon>
        <taxon>Capitella</taxon>
    </lineage>
</organism>
<dbReference type="Gene3D" id="3.40.50.10330">
    <property type="entry name" value="Probable inorganic polyphosphate/atp-NAD kinase, domain 1"/>
    <property type="match status" value="1"/>
</dbReference>
<dbReference type="GO" id="GO:0005524">
    <property type="term" value="F:ATP binding"/>
    <property type="evidence" value="ECO:0007669"/>
    <property type="project" value="UniProtKB-KW"/>
</dbReference>
<dbReference type="InterPro" id="IPR001206">
    <property type="entry name" value="Diacylglycerol_kinase_cat_dom"/>
</dbReference>
<evidence type="ECO:0000256" key="6">
    <source>
        <dbReference type="ARBA" id="ARBA00022679"/>
    </source>
</evidence>
<dbReference type="EC" id="2.7.1.107" evidence="14"/>
<dbReference type="SMART" id="SM00233">
    <property type="entry name" value="PH"/>
    <property type="match status" value="1"/>
</dbReference>
<evidence type="ECO:0000313" key="20">
    <source>
        <dbReference type="EnsemblMetazoa" id="CapteP214359"/>
    </source>
</evidence>
<evidence type="ECO:0000256" key="10">
    <source>
        <dbReference type="ARBA" id="ARBA00022771"/>
    </source>
</evidence>
<dbReference type="FunCoup" id="R7TG47">
    <property type="interactions" value="283"/>
</dbReference>
<dbReference type="EnsemblMetazoa" id="CapteT214359">
    <property type="protein sequence ID" value="CapteP214359"/>
    <property type="gene ID" value="CapteG214359"/>
</dbReference>
<keyword evidence="11 14" id="KW-0418">Kinase</keyword>
<evidence type="ECO:0000256" key="12">
    <source>
        <dbReference type="ARBA" id="ARBA00022833"/>
    </source>
</evidence>
<keyword evidence="9 14" id="KW-0547">Nucleotide-binding</keyword>
<dbReference type="Gene3D" id="2.60.200.40">
    <property type="match status" value="1"/>
</dbReference>
<dbReference type="Pfam" id="PF00781">
    <property type="entry name" value="DAGK_cat"/>
    <property type="match status" value="1"/>
</dbReference>
<dbReference type="PANTHER" id="PTHR11255:SF109">
    <property type="entry name" value="DIACYLGLYCEROL KINASE ETA"/>
    <property type="match status" value="1"/>
</dbReference>
<dbReference type="Pfam" id="PF00609">
    <property type="entry name" value="DAGK_acc"/>
    <property type="match status" value="1"/>
</dbReference>
<dbReference type="EMBL" id="AMQN01002753">
    <property type="status" value="NOT_ANNOTATED_CDS"/>
    <property type="molecule type" value="Genomic_DNA"/>
</dbReference>
<evidence type="ECO:0000256" key="4">
    <source>
        <dbReference type="ARBA" id="ARBA00022490"/>
    </source>
</evidence>
<dbReference type="PROSITE" id="PS50081">
    <property type="entry name" value="ZF_DAG_PE_2"/>
    <property type="match status" value="2"/>
</dbReference>
<dbReference type="GO" id="GO:0046486">
    <property type="term" value="P:glycerolipid metabolic process"/>
    <property type="evidence" value="ECO:0007669"/>
    <property type="project" value="UniProtKB-ARBA"/>
</dbReference>
<dbReference type="SMART" id="SM00045">
    <property type="entry name" value="DAGKa"/>
    <property type="match status" value="1"/>
</dbReference>
<feature type="domain" description="Phorbol-ester/DAG-type" evidence="16">
    <location>
        <begin position="177"/>
        <end position="228"/>
    </location>
</feature>
<dbReference type="PROSITE" id="PS50146">
    <property type="entry name" value="DAGK"/>
    <property type="match status" value="1"/>
</dbReference>
<comment type="function">
    <text evidence="1">Phosphorylates diacylglycerol (DAG) to generate phosphatidic acid (PA).</text>
</comment>
<keyword evidence="13 14" id="KW-0067">ATP-binding</keyword>
<evidence type="ECO:0000256" key="14">
    <source>
        <dbReference type="RuleBase" id="RU361128"/>
    </source>
</evidence>
<dbReference type="InterPro" id="IPR000756">
    <property type="entry name" value="Diacylglycerol_kin_accessory"/>
</dbReference>
<evidence type="ECO:0000259" key="17">
    <source>
        <dbReference type="PROSITE" id="PS50105"/>
    </source>
</evidence>
<dbReference type="InterPro" id="IPR047477">
    <property type="entry name" value="C1_DGKdelta_rpt2"/>
</dbReference>
<evidence type="ECO:0000256" key="7">
    <source>
        <dbReference type="ARBA" id="ARBA00022723"/>
    </source>
</evidence>
<evidence type="ECO:0000313" key="21">
    <source>
        <dbReference type="Proteomes" id="UP000014760"/>
    </source>
</evidence>
<dbReference type="InterPro" id="IPR011993">
    <property type="entry name" value="PH-like_dom_sf"/>
</dbReference>
<dbReference type="Pfam" id="PF00130">
    <property type="entry name" value="C1_1"/>
    <property type="match status" value="2"/>
</dbReference>
<protein>
    <recommendedName>
        <fullName evidence="14">Diacylglycerol kinase</fullName>
        <shortName evidence="14">DAG kinase</shortName>
        <ecNumber evidence="14">2.7.1.107</ecNumber>
    </recommendedName>
</protein>
<dbReference type="PROSITE" id="PS50105">
    <property type="entry name" value="SAM_DOMAIN"/>
    <property type="match status" value="1"/>
</dbReference>
<dbReference type="GO" id="GO:0004143">
    <property type="term" value="F:ATP-dependent diacylglycerol kinase activity"/>
    <property type="evidence" value="ECO:0007669"/>
    <property type="project" value="UniProtKB-EC"/>
</dbReference>
<dbReference type="Pfam" id="PF00169">
    <property type="entry name" value="PH"/>
    <property type="match status" value="1"/>
</dbReference>
<dbReference type="InterPro" id="IPR046349">
    <property type="entry name" value="C1-like_sf"/>
</dbReference>
<evidence type="ECO:0000256" key="13">
    <source>
        <dbReference type="ARBA" id="ARBA00022840"/>
    </source>
</evidence>
<dbReference type="SUPFAM" id="SSF111331">
    <property type="entry name" value="NAD kinase/diacylglycerol kinase-like"/>
    <property type="match status" value="1"/>
</dbReference>
<dbReference type="STRING" id="283909.R7TG47"/>
<dbReference type="SMART" id="SM00109">
    <property type="entry name" value="C1"/>
    <property type="match status" value="2"/>
</dbReference>
<dbReference type="AlphaFoldDB" id="R7TG47"/>
<dbReference type="CDD" id="cd20893">
    <property type="entry name" value="C1_DGKdelta_rpt2"/>
    <property type="match status" value="1"/>
</dbReference>
<gene>
    <name evidence="19" type="ORF">CAPTEDRAFT_214359</name>
</gene>
<dbReference type="Gene3D" id="3.30.60.20">
    <property type="match status" value="2"/>
</dbReference>
<dbReference type="GO" id="GO:0005886">
    <property type="term" value="C:plasma membrane"/>
    <property type="evidence" value="ECO:0007669"/>
    <property type="project" value="TreeGrafter"/>
</dbReference>
<dbReference type="InterPro" id="IPR037607">
    <property type="entry name" value="DGK"/>
</dbReference>
<dbReference type="PROSITE" id="PS50003">
    <property type="entry name" value="PH_DOMAIN"/>
    <property type="match status" value="1"/>
</dbReference>
<evidence type="ECO:0000259" key="16">
    <source>
        <dbReference type="PROSITE" id="PS50081"/>
    </source>
</evidence>
<dbReference type="FunFam" id="3.30.60.20:FF:000002">
    <property type="entry name" value="Diacylglycerol kinase"/>
    <property type="match status" value="1"/>
</dbReference>
<dbReference type="PROSITE" id="PS00479">
    <property type="entry name" value="ZF_DAG_PE_1"/>
    <property type="match status" value="1"/>
</dbReference>
<reference evidence="21" key="1">
    <citation type="submission" date="2012-12" db="EMBL/GenBank/DDBJ databases">
        <authorList>
            <person name="Hellsten U."/>
            <person name="Grimwood J."/>
            <person name="Chapman J.A."/>
            <person name="Shapiro H."/>
            <person name="Aerts A."/>
            <person name="Otillar R.P."/>
            <person name="Terry A.Y."/>
            <person name="Boore J.L."/>
            <person name="Simakov O."/>
            <person name="Marletaz F."/>
            <person name="Cho S.-J."/>
            <person name="Edsinger-Gonzales E."/>
            <person name="Havlak P."/>
            <person name="Kuo D.-H."/>
            <person name="Larsson T."/>
            <person name="Lv J."/>
            <person name="Arendt D."/>
            <person name="Savage R."/>
            <person name="Osoegawa K."/>
            <person name="de Jong P."/>
            <person name="Lindberg D.R."/>
            <person name="Seaver E.C."/>
            <person name="Weisblat D.A."/>
            <person name="Putnam N.H."/>
            <person name="Grigoriev I.V."/>
            <person name="Rokhsar D.S."/>
        </authorList>
    </citation>
    <scope>NUCLEOTIDE SEQUENCE</scope>
    <source>
        <strain evidence="21">I ESC-2004</strain>
    </source>
</reference>
<feature type="domain" description="DAGKc" evidence="18">
    <location>
        <begin position="258"/>
        <end position="394"/>
    </location>
</feature>
<evidence type="ECO:0000259" key="15">
    <source>
        <dbReference type="PROSITE" id="PS50003"/>
    </source>
</evidence>
<comment type="similarity">
    <text evidence="3 14">Belongs to the eukaryotic diacylglycerol kinase family.</text>
</comment>
<evidence type="ECO:0000256" key="1">
    <source>
        <dbReference type="ARBA" id="ARBA00002064"/>
    </source>
</evidence>
<feature type="domain" description="PH" evidence="15">
    <location>
        <begin position="1"/>
        <end position="87"/>
    </location>
</feature>
<evidence type="ECO:0000256" key="8">
    <source>
        <dbReference type="ARBA" id="ARBA00022737"/>
    </source>
</evidence>
<evidence type="ECO:0000256" key="5">
    <source>
        <dbReference type="ARBA" id="ARBA00022553"/>
    </source>
</evidence>
<dbReference type="SMART" id="SM00454">
    <property type="entry name" value="SAM"/>
    <property type="match status" value="1"/>
</dbReference>
<keyword evidence="5" id="KW-0597">Phosphoprotein</keyword>
<dbReference type="FunFam" id="2.60.200.40:FF:000001">
    <property type="entry name" value="Diacylglycerol kinase"/>
    <property type="match status" value="1"/>
</dbReference>
<dbReference type="InterPro" id="IPR016064">
    <property type="entry name" value="NAD/diacylglycerol_kinase_sf"/>
</dbReference>
<keyword evidence="10" id="KW-0863">Zinc-finger</keyword>
<dbReference type="OrthoDB" id="196165at2759"/>
<dbReference type="SUPFAM" id="SSF50729">
    <property type="entry name" value="PH domain-like"/>
    <property type="match status" value="1"/>
</dbReference>
<dbReference type="Gene3D" id="2.30.29.30">
    <property type="entry name" value="Pleckstrin-homology domain (PH domain)/Phosphotyrosine-binding domain (PTB)"/>
    <property type="match status" value="1"/>
</dbReference>
<feature type="domain" description="SAM" evidence="17">
    <location>
        <begin position="1064"/>
        <end position="1127"/>
    </location>
</feature>
<evidence type="ECO:0000256" key="3">
    <source>
        <dbReference type="ARBA" id="ARBA00009280"/>
    </source>
</evidence>
<dbReference type="GO" id="GO:0005737">
    <property type="term" value="C:cytoplasm"/>
    <property type="evidence" value="ECO:0007669"/>
    <property type="project" value="UniProtKB-SubCell"/>
</dbReference>
<dbReference type="HOGENOM" id="CLU_001799_3_0_1"/>
<keyword evidence="7" id="KW-0479">Metal-binding</keyword>
<dbReference type="GO" id="GO:0008270">
    <property type="term" value="F:zinc ion binding"/>
    <property type="evidence" value="ECO:0007669"/>
    <property type="project" value="UniProtKB-KW"/>
</dbReference>
<accession>R7TG47</accession>
<dbReference type="OMA" id="HWISHIL"/>
<evidence type="ECO:0000259" key="18">
    <source>
        <dbReference type="PROSITE" id="PS50146"/>
    </source>
</evidence>
<evidence type="ECO:0000313" key="19">
    <source>
        <dbReference type="EMBL" id="ELT92758.1"/>
    </source>
</evidence>
<dbReference type="Gene3D" id="1.10.150.50">
    <property type="entry name" value="Transcription Factor, Ets-1"/>
    <property type="match status" value="1"/>
</dbReference>
<dbReference type="PANTHER" id="PTHR11255">
    <property type="entry name" value="DIACYLGLYCEROL KINASE"/>
    <property type="match status" value="1"/>
</dbReference>
<dbReference type="Proteomes" id="UP000014760">
    <property type="component" value="Unassembled WGS sequence"/>
</dbReference>
<dbReference type="InterPro" id="IPR017438">
    <property type="entry name" value="ATP-NAD_kinase_N"/>
</dbReference>
<keyword evidence="8" id="KW-0677">Repeat</keyword>
<dbReference type="SUPFAM" id="SSF57889">
    <property type="entry name" value="Cysteine-rich domain"/>
    <property type="match status" value="2"/>
</dbReference>
<comment type="subcellular location">
    <subcellularLocation>
        <location evidence="2">Cytoplasm</location>
    </subcellularLocation>
</comment>
<sequence length="1138" mass="128103">MMKQTSSFQRWRRRYFKLKGRKLYYAKDTKSVIFDEIQLVEMSIAGCSINNENHSFQVITPFRNLVLCTEGRKEMDDWILALRSAANREFYEPNAEQTEMLSGHHHWYACSHARPTYCNVCREALSSVTSHGLSCEVCKFKAHKRCAVKAENRCKWTTLASIGPAIIEQEDGSISMPHQWIEGNLPVSAKCCVCEKTCGSVLRMQDWRCLWCKSMVHTSCRDNMPSVCTLGQYRISILPPTAISYLDSDGYWRASKPEGVSPLLVFVNSKSGDNQGIKMFRKFKQLLNPAQIFDLTNGGPRIGLRLYQHFESFRVLVCGGDGSIGWVLNEIDHLGLHKQCQVGVLPLGTGNDLARVLGWGSAFDDDTQLLPILERLEHAQINMLDRWSIKTFEGNVLPPRHPHPKQAINHRSCFSLLCRLILLHPKILHSDNHHVVISSAHSMLCETVKELVDKVGQDSKTEQVENSISNKCSVLNKKLDALLMALKEESKASDPKPSHHDDSVVMATTVVIESRPAEEEKEHLMSRANSLKKAIRQIIEHTEKAVDDQNAQTLAYDQDHHGYEDEPLSPNIPIILEPEMTPTLEINSNPSSPLPEIPGAMSTLAVPQSFFFPSDGESSACGNRSGAISSRQPVHASRLGSHSFISKVLLANADALCAAASPLMRPSVLTSRFAVFIHREDYQEKCVMNNYFGIGLDAKIALEFHQKREEHPEKCRSRTKNMMWYGVIGSKEMLKSTYKNLEQRVQLECDGTRIPLPNLQGLVVLNISSYMGGTNFWGGTKEDNFVPPSFDDKILEVVAVFGGVQLGISRVLNIHRHRIAQCRSVKITIMGEEGMPVQVDGEAWMQPPGYIRIMHKNRAQMLTRDKVFEEALKTWTEKQKIELPTVSRRHDSLNETETQILQSFVEATESLIKSVKVASICHSTVEQDLFHLATQASGFLDRLYPSGTLTVPTVRTQVSDLVSSVRTLYNETRLFMSHKAAPLNFRSDVEEKIRASLLVMEGEMKRVYEIGGLPHIQDIQEEACELQQKRSKGKPSLMSKLLGKKEKRHAAEGSSPNVLTVLEWGLNDVGHWLASLGMSEYREMFVSHDVRGQELLSLGRTDLKELGIHKVGHLKRIQQGIKDLRTRMSALDKTATIL</sequence>
<dbReference type="SMART" id="SM00046">
    <property type="entry name" value="DAGKc"/>
    <property type="match status" value="1"/>
</dbReference>
<dbReference type="Pfam" id="PF00536">
    <property type="entry name" value="SAM_1"/>
    <property type="match status" value="1"/>
</dbReference>